<comment type="caution">
    <text evidence="4">The sequence shown here is derived from an EMBL/GenBank/DDBJ whole genome shotgun (WGS) entry which is preliminary data.</text>
</comment>
<keyword evidence="2" id="KW-0328">Glycosyltransferase</keyword>
<dbReference type="SUPFAM" id="SSF53756">
    <property type="entry name" value="UDP-Glycosyltransferase/glycogen phosphorylase"/>
    <property type="match status" value="2"/>
</dbReference>
<organism evidence="4 5">
    <name type="scientific">Punica granatum</name>
    <name type="common">Pomegranate</name>
    <dbReference type="NCBI Taxonomy" id="22663"/>
    <lineage>
        <taxon>Eukaryota</taxon>
        <taxon>Viridiplantae</taxon>
        <taxon>Streptophyta</taxon>
        <taxon>Embryophyta</taxon>
        <taxon>Tracheophyta</taxon>
        <taxon>Spermatophyta</taxon>
        <taxon>Magnoliopsida</taxon>
        <taxon>eudicotyledons</taxon>
        <taxon>Gunneridae</taxon>
        <taxon>Pentapetalae</taxon>
        <taxon>rosids</taxon>
        <taxon>malvids</taxon>
        <taxon>Myrtales</taxon>
        <taxon>Lythraceae</taxon>
        <taxon>Punica</taxon>
    </lineage>
</organism>
<dbReference type="Proteomes" id="UP000233551">
    <property type="component" value="Unassembled WGS sequence"/>
</dbReference>
<evidence type="ECO:0000256" key="2">
    <source>
        <dbReference type="ARBA" id="ARBA00022676"/>
    </source>
</evidence>
<sequence>MEEQEQQRGRSCSVVLVPYPFHGLVTPMFSLGGALHSKGFSITIAHTQFSFPDQSNFPNFSFISLPASFSEDELSSRDFAALVASLDMRYEGPFLESLSQFKDLPLFGMVDLESLLQLIRQICDLELKQGRNNKLEFGARCWFTDLREHRPWQVLAHLAVRCFWTHCGWNSTLESLSEGVPVICRPCFPDQTVYARYLSRVWEVGLEMEGQLERNGAERAIGTVMTDEKGQVMRQNALALKRDLEASISEGGFTSVSVRELVRLISSFCSC</sequence>
<protein>
    <submittedName>
        <fullName evidence="4">Uncharacterized protein</fullName>
    </submittedName>
</protein>
<evidence type="ECO:0000313" key="4">
    <source>
        <dbReference type="EMBL" id="PKI66490.1"/>
    </source>
</evidence>
<proteinExistence type="inferred from homology"/>
<comment type="similarity">
    <text evidence="1">Belongs to the UDP-glycosyltransferase family.</text>
</comment>
<evidence type="ECO:0000256" key="1">
    <source>
        <dbReference type="ARBA" id="ARBA00009995"/>
    </source>
</evidence>
<gene>
    <name evidence="4" type="ORF">CRG98_013146</name>
</gene>
<evidence type="ECO:0000256" key="3">
    <source>
        <dbReference type="ARBA" id="ARBA00022679"/>
    </source>
</evidence>
<reference evidence="4 5" key="1">
    <citation type="submission" date="2017-11" db="EMBL/GenBank/DDBJ databases">
        <title>De-novo sequencing of pomegranate (Punica granatum L.) genome.</title>
        <authorList>
            <person name="Akparov Z."/>
            <person name="Amiraslanov A."/>
            <person name="Hajiyeva S."/>
            <person name="Abbasov M."/>
            <person name="Kaur K."/>
            <person name="Hamwieh A."/>
            <person name="Solovyev V."/>
            <person name="Salamov A."/>
            <person name="Braich B."/>
            <person name="Kosarev P."/>
            <person name="Mahmoud A."/>
            <person name="Hajiyev E."/>
            <person name="Babayeva S."/>
            <person name="Izzatullayeva V."/>
            <person name="Mammadov A."/>
            <person name="Mammadov A."/>
            <person name="Sharifova S."/>
            <person name="Ojaghi J."/>
            <person name="Eynullazada K."/>
            <person name="Bayramov B."/>
            <person name="Abdulazimova A."/>
            <person name="Shahmuradov I."/>
        </authorList>
    </citation>
    <scope>NUCLEOTIDE SEQUENCE [LARGE SCALE GENOMIC DNA]</scope>
    <source>
        <strain evidence="5">cv. AG2017</strain>
        <tissue evidence="4">Leaf</tissue>
    </source>
</reference>
<dbReference type="EMBL" id="PGOL01000674">
    <property type="protein sequence ID" value="PKI66490.1"/>
    <property type="molecule type" value="Genomic_DNA"/>
</dbReference>
<dbReference type="GO" id="GO:0080043">
    <property type="term" value="F:quercetin 3-O-glucosyltransferase activity"/>
    <property type="evidence" value="ECO:0007669"/>
    <property type="project" value="TreeGrafter"/>
</dbReference>
<dbReference type="Gene3D" id="3.40.50.2000">
    <property type="entry name" value="Glycogen Phosphorylase B"/>
    <property type="match status" value="3"/>
</dbReference>
<accession>A0A2I0KE09</accession>
<name>A0A2I0KE09_PUNGR</name>
<dbReference type="InterPro" id="IPR002213">
    <property type="entry name" value="UDP_glucos_trans"/>
</dbReference>
<dbReference type="PANTHER" id="PTHR11926">
    <property type="entry name" value="GLUCOSYL/GLUCURONOSYL TRANSFERASES"/>
    <property type="match status" value="1"/>
</dbReference>
<evidence type="ECO:0000313" key="5">
    <source>
        <dbReference type="Proteomes" id="UP000233551"/>
    </source>
</evidence>
<dbReference type="AlphaFoldDB" id="A0A2I0KE09"/>
<dbReference type="PANTHER" id="PTHR11926:SF1494">
    <property type="entry name" value="FLAVONOL 3-O-GLUCOSYLTRANSFERASE UGT76E12-RELATED"/>
    <property type="match status" value="1"/>
</dbReference>
<keyword evidence="3" id="KW-0808">Transferase</keyword>
<dbReference type="GO" id="GO:0080044">
    <property type="term" value="F:quercetin 7-O-glucosyltransferase activity"/>
    <property type="evidence" value="ECO:0007669"/>
    <property type="project" value="TreeGrafter"/>
</dbReference>
<keyword evidence="5" id="KW-1185">Reference proteome</keyword>
<dbReference type="Pfam" id="PF00201">
    <property type="entry name" value="UDPGT"/>
    <property type="match status" value="1"/>
</dbReference>